<comment type="subcellular location">
    <subcellularLocation>
        <location evidence="1">Nucleus</location>
    </subcellularLocation>
</comment>
<reference evidence="3 4" key="1">
    <citation type="submission" date="2020-05" db="EMBL/GenBank/DDBJ databases">
        <title>Identification and distribution of gene clusters putatively required for synthesis of sphingolipid metabolism inhibitors in phylogenetically diverse species of the filamentous fungus Fusarium.</title>
        <authorList>
            <person name="Kim H.-S."/>
            <person name="Busman M."/>
            <person name="Brown D.W."/>
            <person name="Divon H."/>
            <person name="Uhlig S."/>
            <person name="Proctor R.H."/>
        </authorList>
    </citation>
    <scope>NUCLEOTIDE SEQUENCE [LARGE SCALE GENOMIC DNA]</scope>
    <source>
        <strain evidence="3 4">NRRL 66243</strain>
    </source>
</reference>
<dbReference type="Proteomes" id="UP000530670">
    <property type="component" value="Unassembled WGS sequence"/>
</dbReference>
<gene>
    <name evidence="3" type="ORF">FTJAE_4565</name>
</gene>
<dbReference type="EMBL" id="JAAQRI010000087">
    <property type="protein sequence ID" value="KAF5640019.1"/>
    <property type="molecule type" value="Genomic_DNA"/>
</dbReference>
<dbReference type="OrthoDB" id="5130013at2759"/>
<proteinExistence type="predicted"/>
<dbReference type="AlphaFoldDB" id="A0A8H5RVS4"/>
<accession>A0A8H5RVS4</accession>
<name>A0A8H5RVS4_9HYPO</name>
<protein>
    <submittedName>
        <fullName evidence="3">Fungal transcriptional regulatory</fullName>
    </submittedName>
</protein>
<dbReference type="Pfam" id="PF11951">
    <property type="entry name" value="Fungal_trans_2"/>
    <property type="match status" value="2"/>
</dbReference>
<keyword evidence="2" id="KW-0539">Nucleus</keyword>
<dbReference type="InterPro" id="IPR021858">
    <property type="entry name" value="Fun_TF"/>
</dbReference>
<comment type="caution">
    <text evidence="3">The sequence shown here is derived from an EMBL/GenBank/DDBJ whole genome shotgun (WGS) entry which is preliminary data.</text>
</comment>
<evidence type="ECO:0000256" key="2">
    <source>
        <dbReference type="ARBA" id="ARBA00023242"/>
    </source>
</evidence>
<dbReference type="RefSeq" id="XP_037208278.1">
    <property type="nucleotide sequence ID" value="XM_037350982.1"/>
</dbReference>
<dbReference type="GO" id="GO:0000976">
    <property type="term" value="F:transcription cis-regulatory region binding"/>
    <property type="evidence" value="ECO:0007669"/>
    <property type="project" value="TreeGrafter"/>
</dbReference>
<evidence type="ECO:0000313" key="4">
    <source>
        <dbReference type="Proteomes" id="UP000530670"/>
    </source>
</evidence>
<keyword evidence="4" id="KW-1185">Reference proteome</keyword>
<dbReference type="GO" id="GO:0005634">
    <property type="term" value="C:nucleus"/>
    <property type="evidence" value="ECO:0007669"/>
    <property type="project" value="UniProtKB-SubCell"/>
</dbReference>
<evidence type="ECO:0000256" key="1">
    <source>
        <dbReference type="ARBA" id="ARBA00004123"/>
    </source>
</evidence>
<organism evidence="3 4">
    <name type="scientific">Fusarium tjaetaba</name>
    <dbReference type="NCBI Taxonomy" id="1567544"/>
    <lineage>
        <taxon>Eukaryota</taxon>
        <taxon>Fungi</taxon>
        <taxon>Dikarya</taxon>
        <taxon>Ascomycota</taxon>
        <taxon>Pezizomycotina</taxon>
        <taxon>Sordariomycetes</taxon>
        <taxon>Hypocreomycetidae</taxon>
        <taxon>Hypocreales</taxon>
        <taxon>Nectriaceae</taxon>
        <taxon>Fusarium</taxon>
        <taxon>Fusarium fujikuroi species complex</taxon>
    </lineage>
</organism>
<dbReference type="GeneID" id="59303252"/>
<dbReference type="PANTHER" id="PTHR37534">
    <property type="entry name" value="TRANSCRIPTIONAL ACTIVATOR PROTEIN UGA3"/>
    <property type="match status" value="1"/>
</dbReference>
<sequence>MRKNQNEDTNVTLKAPRARVLSTRLHSFTSSESSSPRSLTDPLVHDLDWRSRRYLDYFASDVCKDFVLYDTPKHNPFRQLIPMAHHQPMLLQAIVATSALHMSNASLLLPSASSIFTTPASTENSSELVGSLSIGHTTSYPDAFHDALKAKQQALWLLSSAIRNVASANVDAILAAVLLLVGFELIDSGPGRGSWKYHINGARMITQKLIASGPAKGTSFSPLRNPLTNPGTHDALQLLHAAKSFDPAAWATNLQPRSPADDLLHRTMVACAHRTAVCVYISRIILAIWPSTMLSDDLQILAAEIITHLSHLHPGDALFTATAWPAFIAGLETCDTMDRAWVQRRFQELWKVEPWGFTREALGALRTLWAGRKKEAFLTSSDDEFFKGEENWNWIKRLKSLGADWLIA</sequence>
<dbReference type="PANTHER" id="PTHR37534:SF51">
    <property type="entry name" value="ACRIFLAVINE SENSITIVITY CONTROL PROTEIN ACR-2"/>
    <property type="match status" value="1"/>
</dbReference>
<dbReference type="GO" id="GO:0003700">
    <property type="term" value="F:DNA-binding transcription factor activity"/>
    <property type="evidence" value="ECO:0007669"/>
    <property type="project" value="TreeGrafter"/>
</dbReference>
<dbReference type="GO" id="GO:0045944">
    <property type="term" value="P:positive regulation of transcription by RNA polymerase II"/>
    <property type="evidence" value="ECO:0007669"/>
    <property type="project" value="TreeGrafter"/>
</dbReference>
<evidence type="ECO:0000313" key="3">
    <source>
        <dbReference type="EMBL" id="KAF5640019.1"/>
    </source>
</evidence>